<protein>
    <recommendedName>
        <fullName evidence="7">MBD domain-containing protein</fullName>
    </recommendedName>
</protein>
<comment type="subcellular location">
    <subcellularLocation>
        <location evidence="1">Nucleus</location>
    </subcellularLocation>
</comment>
<proteinExistence type="predicted"/>
<evidence type="ECO:0000256" key="4">
    <source>
        <dbReference type="ARBA" id="ARBA00023163"/>
    </source>
</evidence>
<dbReference type="PANTHER" id="PTHR12396">
    <property type="entry name" value="METHYL-CPG BINDING PROTEIN, MBD"/>
    <property type="match status" value="1"/>
</dbReference>
<evidence type="ECO:0000313" key="8">
    <source>
        <dbReference type="EMBL" id="CAL1285277.1"/>
    </source>
</evidence>
<evidence type="ECO:0000256" key="2">
    <source>
        <dbReference type="ARBA" id="ARBA00023015"/>
    </source>
</evidence>
<feature type="compositionally biased region" description="Basic residues" evidence="6">
    <location>
        <begin position="100"/>
        <end position="113"/>
    </location>
</feature>
<feature type="region of interest" description="Disordered" evidence="6">
    <location>
        <begin position="28"/>
        <end position="47"/>
    </location>
</feature>
<keyword evidence="5" id="KW-0539">Nucleus</keyword>
<dbReference type="GO" id="GO:0003677">
    <property type="term" value="F:DNA binding"/>
    <property type="evidence" value="ECO:0007669"/>
    <property type="project" value="UniProtKB-KW"/>
</dbReference>
<dbReference type="SMART" id="SM00391">
    <property type="entry name" value="MBD"/>
    <property type="match status" value="1"/>
</dbReference>
<keyword evidence="9" id="KW-1185">Reference proteome</keyword>
<feature type="region of interest" description="Disordered" evidence="6">
    <location>
        <begin position="60"/>
        <end position="233"/>
    </location>
</feature>
<comment type="caution">
    <text evidence="8">The sequence shown here is derived from an EMBL/GenBank/DDBJ whole genome shotgun (WGS) entry which is preliminary data.</text>
</comment>
<reference evidence="8 9" key="1">
    <citation type="submission" date="2024-04" db="EMBL/GenBank/DDBJ databases">
        <authorList>
            <person name="Rising A."/>
            <person name="Reimegard J."/>
            <person name="Sonavane S."/>
            <person name="Akerstrom W."/>
            <person name="Nylinder S."/>
            <person name="Hedman E."/>
            <person name="Kallberg Y."/>
        </authorList>
    </citation>
    <scope>NUCLEOTIDE SEQUENCE [LARGE SCALE GENOMIC DNA]</scope>
</reference>
<dbReference type="InterPro" id="IPR001739">
    <property type="entry name" value="Methyl_CpG_DNA-bd"/>
</dbReference>
<feature type="compositionally biased region" description="Acidic residues" evidence="6">
    <location>
        <begin position="188"/>
        <end position="198"/>
    </location>
</feature>
<feature type="compositionally biased region" description="Basic and acidic residues" evidence="6">
    <location>
        <begin position="7"/>
        <end position="19"/>
    </location>
</feature>
<gene>
    <name evidence="8" type="ORF">LARSCL_LOCUS13611</name>
</gene>
<sequence length="386" mass="42678">MSSSTFEVKESESDTEKAIDYGIDTCEENGIMPSQVDGEVPKDHTYTKEPDILKFVFQNEELKENEDSNNQLDENSMESNDPPVEKPKAAKANKPEKPARKAPARGKAKKNLPVKKESPAIKKGKSKKDDVIADVIAVTEDLTKESEGENVAAEDPNTATTEEEQPKPAKRGRKRKTEEKENEPNQDSGEEPAPDTEEPPEKKSASSKKAKSVPEKAAKRKSQPTDGIIDSHNLPKGWVRKTVVRKSGKSAGQIDIYIYSPDGYKFRSKPEVISFLNRTNSNLKIEDFDFSKKRVLENNETVKAALITKTPKKKAAPVKSKTPAPKKKEAASPKKSRKILVKITSDRKKKLAKKSTEKATKTSKTPIKAKKTTAKVAAKGSKKKKA</sequence>
<evidence type="ECO:0000256" key="1">
    <source>
        <dbReference type="ARBA" id="ARBA00004123"/>
    </source>
</evidence>
<feature type="domain" description="MBD" evidence="7">
    <location>
        <begin position="224"/>
        <end position="295"/>
    </location>
</feature>
<dbReference type="AlphaFoldDB" id="A0AAV2AMW6"/>
<evidence type="ECO:0000256" key="5">
    <source>
        <dbReference type="ARBA" id="ARBA00023242"/>
    </source>
</evidence>
<evidence type="ECO:0000256" key="6">
    <source>
        <dbReference type="SAM" id="MobiDB-lite"/>
    </source>
</evidence>
<accession>A0AAV2AMW6</accession>
<dbReference type="GO" id="GO:0005654">
    <property type="term" value="C:nucleoplasm"/>
    <property type="evidence" value="ECO:0007669"/>
    <property type="project" value="UniProtKB-ARBA"/>
</dbReference>
<organism evidence="8 9">
    <name type="scientific">Larinioides sclopetarius</name>
    <dbReference type="NCBI Taxonomy" id="280406"/>
    <lineage>
        <taxon>Eukaryota</taxon>
        <taxon>Metazoa</taxon>
        <taxon>Ecdysozoa</taxon>
        <taxon>Arthropoda</taxon>
        <taxon>Chelicerata</taxon>
        <taxon>Arachnida</taxon>
        <taxon>Araneae</taxon>
        <taxon>Araneomorphae</taxon>
        <taxon>Entelegynae</taxon>
        <taxon>Araneoidea</taxon>
        <taxon>Araneidae</taxon>
        <taxon>Larinioides</taxon>
    </lineage>
</organism>
<dbReference type="Pfam" id="PF01429">
    <property type="entry name" value="MBD"/>
    <property type="match status" value="1"/>
</dbReference>
<keyword evidence="2" id="KW-0805">Transcription regulation</keyword>
<feature type="compositionally biased region" description="Basic and acidic residues" evidence="6">
    <location>
        <begin position="83"/>
        <end position="99"/>
    </location>
</feature>
<feature type="region of interest" description="Disordered" evidence="6">
    <location>
        <begin position="307"/>
        <end position="386"/>
    </location>
</feature>
<dbReference type="SUPFAM" id="SSF54171">
    <property type="entry name" value="DNA-binding domain"/>
    <property type="match status" value="1"/>
</dbReference>
<dbReference type="Gene3D" id="3.30.890.10">
    <property type="entry name" value="Methyl-cpg-binding Protein 2, Chain A"/>
    <property type="match status" value="1"/>
</dbReference>
<dbReference type="PROSITE" id="PS50982">
    <property type="entry name" value="MBD"/>
    <property type="match status" value="1"/>
</dbReference>
<dbReference type="EMBL" id="CAXIEN010000189">
    <property type="protein sequence ID" value="CAL1285277.1"/>
    <property type="molecule type" value="Genomic_DNA"/>
</dbReference>
<dbReference type="PANTHER" id="PTHR12396:SF46">
    <property type="entry name" value="METHYL-CPG-BINDING DOMAIN-CONTAINING PROTEIN 6"/>
    <property type="match status" value="1"/>
</dbReference>
<keyword evidence="4" id="KW-0804">Transcription</keyword>
<dbReference type="InterPro" id="IPR016177">
    <property type="entry name" value="DNA-bd_dom_sf"/>
</dbReference>
<evidence type="ECO:0000256" key="3">
    <source>
        <dbReference type="ARBA" id="ARBA00023125"/>
    </source>
</evidence>
<evidence type="ECO:0000259" key="7">
    <source>
        <dbReference type="PROSITE" id="PS50982"/>
    </source>
</evidence>
<name>A0AAV2AMW6_9ARAC</name>
<evidence type="ECO:0000313" key="9">
    <source>
        <dbReference type="Proteomes" id="UP001497382"/>
    </source>
</evidence>
<dbReference type="Proteomes" id="UP001497382">
    <property type="component" value="Unassembled WGS sequence"/>
</dbReference>
<dbReference type="CDD" id="cd00122">
    <property type="entry name" value="MBD"/>
    <property type="match status" value="1"/>
</dbReference>
<keyword evidence="3" id="KW-0238">DNA-binding</keyword>
<feature type="region of interest" description="Disordered" evidence="6">
    <location>
        <begin position="1"/>
        <end position="20"/>
    </location>
</feature>
<feature type="compositionally biased region" description="Polar residues" evidence="6">
    <location>
        <begin position="68"/>
        <end position="79"/>
    </location>
</feature>